<evidence type="ECO:0000256" key="2">
    <source>
        <dbReference type="SAM" id="SignalP"/>
    </source>
</evidence>
<feature type="compositionally biased region" description="Low complexity" evidence="1">
    <location>
        <begin position="82"/>
        <end position="99"/>
    </location>
</feature>
<feature type="region of interest" description="Disordered" evidence="1">
    <location>
        <begin position="297"/>
        <end position="399"/>
    </location>
</feature>
<reference evidence="3" key="1">
    <citation type="submission" date="2020-06" db="EMBL/GenBank/DDBJ databases">
        <authorList>
            <consortium name="Plant Systems Biology data submission"/>
        </authorList>
    </citation>
    <scope>NUCLEOTIDE SEQUENCE</scope>
    <source>
        <strain evidence="3">D6</strain>
    </source>
</reference>
<feature type="region of interest" description="Disordered" evidence="1">
    <location>
        <begin position="82"/>
        <end position="142"/>
    </location>
</feature>
<evidence type="ECO:0000313" key="4">
    <source>
        <dbReference type="Proteomes" id="UP001153069"/>
    </source>
</evidence>
<gene>
    <name evidence="3" type="ORF">SEMRO_1069_G237550.1</name>
</gene>
<feature type="compositionally biased region" description="Low complexity" evidence="1">
    <location>
        <begin position="319"/>
        <end position="333"/>
    </location>
</feature>
<evidence type="ECO:0000313" key="3">
    <source>
        <dbReference type="EMBL" id="CAB9520034.1"/>
    </source>
</evidence>
<dbReference type="AlphaFoldDB" id="A0A9N8EJ35"/>
<sequence length="419" mass="43600">MTRAGKVITALLLLLNGAAAKTGYVRGLDRKRHHNRGRALKSSMSTMSSMSMMSSTMSTMSSKSMSTMSSKSMSTSMSMISKSMTSKSMMSKSGSSMTMASAAGPDPTPNPTRSPTGTPTPEPTAATTTAAPIGSGLGGGIPAAPTPGGAAAMGPVAEGRIATSVNITYKIGDMGGGVGEIPAAPTAAELEALYEVTIEFYKMVFSQGFNETYVDLMAGEFTDFEAPGVGWNTNFLADVDFTEVPSTDEVVVVIENADYQTFILQKVIPVGPFFSFTSGLDLVAGAAIVNITDPAPTPAGTPASPAPTPGGPAVPATPAPTATAGNPTATPTRRPTRTPTRRPTGMPTRRPTRNPTRRPTPEPTNRPATPEPTPRPLPMTLPPQPMPGGGNPTLVPLRRDLFLAEEGMLDDDDEEYQES</sequence>
<feature type="chain" id="PRO_5040344984" evidence="2">
    <location>
        <begin position="21"/>
        <end position="419"/>
    </location>
</feature>
<evidence type="ECO:0000256" key="1">
    <source>
        <dbReference type="SAM" id="MobiDB-lite"/>
    </source>
</evidence>
<protein>
    <submittedName>
        <fullName evidence="3">Uncharacterized protein</fullName>
    </submittedName>
</protein>
<dbReference type="EMBL" id="CAICTM010001067">
    <property type="protein sequence ID" value="CAB9520034.1"/>
    <property type="molecule type" value="Genomic_DNA"/>
</dbReference>
<comment type="caution">
    <text evidence="3">The sequence shown here is derived from an EMBL/GenBank/DDBJ whole genome shotgun (WGS) entry which is preliminary data.</text>
</comment>
<dbReference type="Proteomes" id="UP001153069">
    <property type="component" value="Unassembled WGS sequence"/>
</dbReference>
<keyword evidence="4" id="KW-1185">Reference proteome</keyword>
<dbReference type="PRINTS" id="PR01217">
    <property type="entry name" value="PRICHEXTENSN"/>
</dbReference>
<proteinExistence type="predicted"/>
<feature type="compositionally biased region" description="Low complexity" evidence="1">
    <location>
        <begin position="123"/>
        <end position="132"/>
    </location>
</feature>
<name>A0A9N8EJ35_9STRA</name>
<feature type="compositionally biased region" description="Pro residues" evidence="1">
    <location>
        <begin position="297"/>
        <end position="318"/>
    </location>
</feature>
<accession>A0A9N8EJ35</accession>
<feature type="compositionally biased region" description="Pro residues" evidence="1">
    <location>
        <begin position="106"/>
        <end position="122"/>
    </location>
</feature>
<keyword evidence="2" id="KW-0732">Signal</keyword>
<organism evidence="3 4">
    <name type="scientific">Seminavis robusta</name>
    <dbReference type="NCBI Taxonomy" id="568900"/>
    <lineage>
        <taxon>Eukaryota</taxon>
        <taxon>Sar</taxon>
        <taxon>Stramenopiles</taxon>
        <taxon>Ochrophyta</taxon>
        <taxon>Bacillariophyta</taxon>
        <taxon>Bacillariophyceae</taxon>
        <taxon>Bacillariophycidae</taxon>
        <taxon>Naviculales</taxon>
        <taxon>Naviculaceae</taxon>
        <taxon>Seminavis</taxon>
    </lineage>
</organism>
<feature type="compositionally biased region" description="Pro residues" evidence="1">
    <location>
        <begin position="361"/>
        <end position="386"/>
    </location>
</feature>
<feature type="signal peptide" evidence="2">
    <location>
        <begin position="1"/>
        <end position="20"/>
    </location>
</feature>